<sequence length="287" mass="31685">MNRAGVALGLLLLAQIVLVGFVYMAPTGSQFGSESKPLTRAAYFHIDELRIEDGHGSGVQLTLTDDRWVLPTLGGLPAEASHIEQILQTLSDQNTGWSVAHTLAARQRFQVAHYHFRRKITLLAQGQEVDTVFLGTSPGFRKVHARNDAGNAIYSIPLNLFDVPTTPGAWLARDLLKVRAPLSITADTYTLNRSSGDWLLGTGQTPDPAELDALLLALEHLHIEGVASERTLQEAELIFEIESLTGSTTLELYRQGDNHFVRSSQYPLLFRISSYTFDQLTGINLFM</sequence>
<reference evidence="2 3" key="1">
    <citation type="submission" date="2019-02" db="EMBL/GenBank/DDBJ databases">
        <authorList>
            <person name="Li S.-H."/>
        </authorList>
    </citation>
    <scope>NUCLEOTIDE SEQUENCE [LARGE SCALE GENOMIC DNA]</scope>
    <source>
        <strain evidence="2 3">IMCC14385</strain>
    </source>
</reference>
<dbReference type="Proteomes" id="UP000326287">
    <property type="component" value="Chromosome"/>
</dbReference>
<dbReference type="InterPro" id="IPR025641">
    <property type="entry name" value="DUF4340"/>
</dbReference>
<dbReference type="Pfam" id="PF14238">
    <property type="entry name" value="DUF4340"/>
    <property type="match status" value="1"/>
</dbReference>
<protein>
    <submittedName>
        <fullName evidence="2">DUF4340 domain-containing protein</fullName>
    </submittedName>
</protein>
<name>A0A5P9NPR6_9GAMM</name>
<dbReference type="EMBL" id="CP036422">
    <property type="protein sequence ID" value="QFU77445.1"/>
    <property type="molecule type" value="Genomic_DNA"/>
</dbReference>
<dbReference type="RefSeq" id="WP_153240591.1">
    <property type="nucleotide sequence ID" value="NZ_CP036422.1"/>
</dbReference>
<evidence type="ECO:0000313" key="2">
    <source>
        <dbReference type="EMBL" id="QFU77445.1"/>
    </source>
</evidence>
<evidence type="ECO:0000259" key="1">
    <source>
        <dbReference type="Pfam" id="PF14238"/>
    </source>
</evidence>
<organism evidence="2 3">
    <name type="scientific">Halioglobus maricola</name>
    <dbReference type="NCBI Taxonomy" id="2601894"/>
    <lineage>
        <taxon>Bacteria</taxon>
        <taxon>Pseudomonadati</taxon>
        <taxon>Pseudomonadota</taxon>
        <taxon>Gammaproteobacteria</taxon>
        <taxon>Cellvibrionales</taxon>
        <taxon>Halieaceae</taxon>
        <taxon>Halioglobus</taxon>
    </lineage>
</organism>
<feature type="domain" description="DUF4340" evidence="1">
    <location>
        <begin position="68"/>
        <end position="231"/>
    </location>
</feature>
<dbReference type="KEGG" id="halc:EY643_18210"/>
<accession>A0A5P9NPR6</accession>
<dbReference type="AlphaFoldDB" id="A0A5P9NPR6"/>
<gene>
    <name evidence="2" type="ORF">EY643_18210</name>
</gene>
<evidence type="ECO:0000313" key="3">
    <source>
        <dbReference type="Proteomes" id="UP000326287"/>
    </source>
</evidence>
<proteinExistence type="predicted"/>
<dbReference type="OrthoDB" id="5431982at2"/>
<keyword evidence="3" id="KW-1185">Reference proteome</keyword>